<dbReference type="CDD" id="cd06550">
    <property type="entry name" value="TM_ABC_iron-siderophores_like"/>
    <property type="match status" value="1"/>
</dbReference>
<dbReference type="Proteomes" id="UP000677180">
    <property type="component" value="Chromosome"/>
</dbReference>
<feature type="transmembrane region" description="Helical" evidence="9">
    <location>
        <begin position="213"/>
        <end position="233"/>
    </location>
</feature>
<dbReference type="GO" id="GO:0033214">
    <property type="term" value="P:siderophore-iron import into cell"/>
    <property type="evidence" value="ECO:0007669"/>
    <property type="project" value="TreeGrafter"/>
</dbReference>
<feature type="transmembrane region" description="Helical" evidence="9">
    <location>
        <begin position="112"/>
        <end position="133"/>
    </location>
</feature>
<sequence>MRSSTDQADTPARPGRPRFTRKRSGPLRFLAPLLAVLVLLVLITESLALGSRTLSPEEVWQGFLAYDNSVASKVVWGLRIHRTILAIVVGASLAVAGVVMQALTRNPLAEPGILGVNAGASLAVVAAIGGLGLTSVNQYLPFAFAGAAAAAVLVHVMARRSADAGPARLVLAGVALGASLSSITGTMTMYNSKAFDSYRFWVVGSLENRKLEVLLWVAPFLAVGLVLALASAHSLNALALGDEQATALGVNLAVVRGGAFVAITLLCGAATAAAGPISFIGLVIPHVVRLLVGADQRRLLAWSVAAGAGLLLAADVVGRLLVRPTELEAGIVTAFIGAPVLLVLALTNRTVRRSA</sequence>
<feature type="transmembrane region" description="Helical" evidence="9">
    <location>
        <begin position="139"/>
        <end position="157"/>
    </location>
</feature>
<dbReference type="InterPro" id="IPR037294">
    <property type="entry name" value="ABC_BtuC-like"/>
</dbReference>
<gene>
    <name evidence="10" type="ORF">J5A53_11910</name>
</gene>
<comment type="similarity">
    <text evidence="2">Belongs to the binding-protein-dependent transport system permease family. FecCD subfamily.</text>
</comment>
<keyword evidence="4" id="KW-1003">Cell membrane</keyword>
<proteinExistence type="inferred from homology"/>
<evidence type="ECO:0000256" key="7">
    <source>
        <dbReference type="ARBA" id="ARBA00023136"/>
    </source>
</evidence>
<feature type="transmembrane region" description="Helical" evidence="9">
    <location>
        <begin position="245"/>
        <end position="266"/>
    </location>
</feature>
<evidence type="ECO:0000256" key="6">
    <source>
        <dbReference type="ARBA" id="ARBA00022989"/>
    </source>
</evidence>
<evidence type="ECO:0000256" key="2">
    <source>
        <dbReference type="ARBA" id="ARBA00007935"/>
    </source>
</evidence>
<dbReference type="PANTHER" id="PTHR30472:SF1">
    <property type="entry name" value="FE(3+) DICITRATE TRANSPORT SYSTEM PERMEASE PROTEIN FECC-RELATED"/>
    <property type="match status" value="1"/>
</dbReference>
<feature type="transmembrane region" description="Helical" evidence="9">
    <location>
        <begin position="80"/>
        <end position="100"/>
    </location>
</feature>
<dbReference type="EMBL" id="CP072385">
    <property type="protein sequence ID" value="QUC10475.1"/>
    <property type="molecule type" value="Genomic_DNA"/>
</dbReference>
<evidence type="ECO:0000256" key="3">
    <source>
        <dbReference type="ARBA" id="ARBA00022448"/>
    </source>
</evidence>
<dbReference type="GO" id="GO:0022857">
    <property type="term" value="F:transmembrane transporter activity"/>
    <property type="evidence" value="ECO:0007669"/>
    <property type="project" value="InterPro"/>
</dbReference>
<reference evidence="10" key="1">
    <citation type="submission" date="2021-03" db="EMBL/GenBank/DDBJ databases">
        <title>Human Oral Microbial Genomes.</title>
        <authorList>
            <person name="Johnston C.D."/>
            <person name="Chen T."/>
            <person name="Dewhirst F.E."/>
        </authorList>
    </citation>
    <scope>NUCLEOTIDE SEQUENCE</scope>
    <source>
        <strain evidence="10">F0714</strain>
    </source>
</reference>
<feature type="transmembrane region" description="Helical" evidence="9">
    <location>
        <begin position="327"/>
        <end position="346"/>
    </location>
</feature>
<dbReference type="PANTHER" id="PTHR30472">
    <property type="entry name" value="FERRIC ENTEROBACTIN TRANSPORT SYSTEM PERMEASE PROTEIN"/>
    <property type="match status" value="1"/>
</dbReference>
<feature type="region of interest" description="Disordered" evidence="8">
    <location>
        <begin position="1"/>
        <end position="20"/>
    </location>
</feature>
<evidence type="ECO:0000313" key="10">
    <source>
        <dbReference type="EMBL" id="QUC10475.1"/>
    </source>
</evidence>
<dbReference type="GO" id="GO:0005886">
    <property type="term" value="C:plasma membrane"/>
    <property type="evidence" value="ECO:0007669"/>
    <property type="project" value="UniProtKB-SubCell"/>
</dbReference>
<dbReference type="InterPro" id="IPR000522">
    <property type="entry name" value="ABC_transptr_permease_BtuC"/>
</dbReference>
<comment type="subcellular location">
    <subcellularLocation>
        <location evidence="1">Cell membrane</location>
        <topology evidence="1">Multi-pass membrane protein</topology>
    </subcellularLocation>
</comment>
<keyword evidence="7 9" id="KW-0472">Membrane</keyword>
<dbReference type="FunFam" id="1.10.3470.10:FF:000001">
    <property type="entry name" value="Vitamin B12 ABC transporter permease BtuC"/>
    <property type="match status" value="1"/>
</dbReference>
<evidence type="ECO:0000313" key="11">
    <source>
        <dbReference type="Proteomes" id="UP000677180"/>
    </source>
</evidence>
<feature type="transmembrane region" description="Helical" evidence="9">
    <location>
        <begin position="272"/>
        <end position="292"/>
    </location>
</feature>
<feature type="transmembrane region" description="Helical" evidence="9">
    <location>
        <begin position="299"/>
        <end position="321"/>
    </location>
</feature>
<feature type="transmembrane region" description="Helical" evidence="9">
    <location>
        <begin position="169"/>
        <end position="190"/>
    </location>
</feature>
<evidence type="ECO:0000256" key="1">
    <source>
        <dbReference type="ARBA" id="ARBA00004651"/>
    </source>
</evidence>
<keyword evidence="6 9" id="KW-1133">Transmembrane helix</keyword>
<organism evidence="10 11">
    <name type="scientific">Arachnia propionica</name>
    <dbReference type="NCBI Taxonomy" id="1750"/>
    <lineage>
        <taxon>Bacteria</taxon>
        <taxon>Bacillati</taxon>
        <taxon>Actinomycetota</taxon>
        <taxon>Actinomycetes</taxon>
        <taxon>Propionibacteriales</taxon>
        <taxon>Propionibacteriaceae</taxon>
        <taxon>Arachnia</taxon>
    </lineage>
</organism>
<accession>A0AB37HUC5</accession>
<evidence type="ECO:0000256" key="5">
    <source>
        <dbReference type="ARBA" id="ARBA00022692"/>
    </source>
</evidence>
<keyword evidence="3" id="KW-0813">Transport</keyword>
<protein>
    <submittedName>
        <fullName evidence="10">Iron ABC transporter permease</fullName>
    </submittedName>
</protein>
<dbReference type="AlphaFoldDB" id="A0AB37HUC5"/>
<dbReference type="SUPFAM" id="SSF81345">
    <property type="entry name" value="ABC transporter involved in vitamin B12 uptake, BtuC"/>
    <property type="match status" value="1"/>
</dbReference>
<name>A0AB37HUC5_9ACTN</name>
<keyword evidence="5 9" id="KW-0812">Transmembrane</keyword>
<dbReference type="Gene3D" id="1.10.3470.10">
    <property type="entry name" value="ABC transporter involved in vitamin B12 uptake, BtuC"/>
    <property type="match status" value="1"/>
</dbReference>
<evidence type="ECO:0000256" key="8">
    <source>
        <dbReference type="SAM" id="MobiDB-lite"/>
    </source>
</evidence>
<evidence type="ECO:0000256" key="9">
    <source>
        <dbReference type="SAM" id="Phobius"/>
    </source>
</evidence>
<evidence type="ECO:0000256" key="4">
    <source>
        <dbReference type="ARBA" id="ARBA00022475"/>
    </source>
</evidence>
<dbReference type="RefSeq" id="WP_014845870.1">
    <property type="nucleotide sequence ID" value="NZ_CP040007.1"/>
</dbReference>
<dbReference type="Pfam" id="PF01032">
    <property type="entry name" value="FecCD"/>
    <property type="match status" value="1"/>
</dbReference>